<dbReference type="EMBL" id="VSSQ01099231">
    <property type="protein sequence ID" value="MPN41893.1"/>
    <property type="molecule type" value="Genomic_DNA"/>
</dbReference>
<dbReference type="InterPro" id="IPR000182">
    <property type="entry name" value="GNAT_dom"/>
</dbReference>
<evidence type="ECO:0000313" key="4">
    <source>
        <dbReference type="EMBL" id="MPN41893.1"/>
    </source>
</evidence>
<dbReference type="InterPro" id="IPR016181">
    <property type="entry name" value="Acyl_CoA_acyltransferase"/>
</dbReference>
<protein>
    <submittedName>
        <fullName evidence="4">Ribosomal-protein-alanine acetyltransferase</fullName>
        <ecNumber evidence="4">2.3.1.267</ecNumber>
    </submittedName>
</protein>
<evidence type="ECO:0000256" key="1">
    <source>
        <dbReference type="ARBA" id="ARBA00022679"/>
    </source>
</evidence>
<reference evidence="4" key="1">
    <citation type="submission" date="2019-08" db="EMBL/GenBank/DDBJ databases">
        <authorList>
            <person name="Kucharzyk K."/>
            <person name="Murdoch R.W."/>
            <person name="Higgins S."/>
            <person name="Loffler F."/>
        </authorList>
    </citation>
    <scope>NUCLEOTIDE SEQUENCE</scope>
</reference>
<dbReference type="AlphaFoldDB" id="A0A645I320"/>
<gene>
    <name evidence="4" type="primary">rimI_28</name>
    <name evidence="4" type="ORF">SDC9_189448</name>
</gene>
<dbReference type="PANTHER" id="PTHR43800:SF1">
    <property type="entry name" value="PEPTIDYL-LYSINE N-ACETYLTRANSFERASE YJAB"/>
    <property type="match status" value="1"/>
</dbReference>
<dbReference type="CDD" id="cd04301">
    <property type="entry name" value="NAT_SF"/>
    <property type="match status" value="1"/>
</dbReference>
<sequence length="105" mass="11154">MFVASSGQTPVAFAAFGLAGDTAELEQLAVAAQSRRTGVASALLTHAFGALQLCGARRCLLEVRESNTAALALYHRMGFVRLARRSGLYAAPHEDGFTMELVFHG</sequence>
<keyword evidence="1 4" id="KW-0808">Transferase</keyword>
<dbReference type="Pfam" id="PF00583">
    <property type="entry name" value="Acetyltransf_1"/>
    <property type="match status" value="1"/>
</dbReference>
<keyword evidence="2 4" id="KW-0012">Acyltransferase</keyword>
<dbReference type="EC" id="2.3.1.267" evidence="4"/>
<comment type="caution">
    <text evidence="4">The sequence shown here is derived from an EMBL/GenBank/DDBJ whole genome shotgun (WGS) entry which is preliminary data.</text>
</comment>
<accession>A0A645I320</accession>
<dbReference type="PROSITE" id="PS51186">
    <property type="entry name" value="GNAT"/>
    <property type="match status" value="1"/>
</dbReference>
<evidence type="ECO:0000259" key="3">
    <source>
        <dbReference type="PROSITE" id="PS51186"/>
    </source>
</evidence>
<name>A0A645I320_9ZZZZ</name>
<dbReference type="PANTHER" id="PTHR43800">
    <property type="entry name" value="PEPTIDYL-LYSINE N-ACETYLTRANSFERASE YJAB"/>
    <property type="match status" value="1"/>
</dbReference>
<organism evidence="4">
    <name type="scientific">bioreactor metagenome</name>
    <dbReference type="NCBI Taxonomy" id="1076179"/>
    <lineage>
        <taxon>unclassified sequences</taxon>
        <taxon>metagenomes</taxon>
        <taxon>ecological metagenomes</taxon>
    </lineage>
</organism>
<evidence type="ECO:0000256" key="2">
    <source>
        <dbReference type="ARBA" id="ARBA00023315"/>
    </source>
</evidence>
<proteinExistence type="predicted"/>
<dbReference type="SUPFAM" id="SSF55729">
    <property type="entry name" value="Acyl-CoA N-acyltransferases (Nat)"/>
    <property type="match status" value="1"/>
</dbReference>
<dbReference type="Gene3D" id="3.40.630.30">
    <property type="match status" value="1"/>
</dbReference>
<dbReference type="GO" id="GO:0008999">
    <property type="term" value="F:protein-N-terminal-alanine acetyltransferase activity"/>
    <property type="evidence" value="ECO:0007669"/>
    <property type="project" value="UniProtKB-EC"/>
</dbReference>
<feature type="domain" description="N-acetyltransferase" evidence="3">
    <location>
        <begin position="1"/>
        <end position="104"/>
    </location>
</feature>